<dbReference type="SUPFAM" id="SSF54373">
    <property type="entry name" value="FAD-linked reductases, C-terminal domain"/>
    <property type="match status" value="1"/>
</dbReference>
<dbReference type="Gene3D" id="3.50.50.60">
    <property type="entry name" value="FAD/NAD(P)-binding domain"/>
    <property type="match status" value="1"/>
</dbReference>
<dbReference type="PANTHER" id="PTHR11552:SF147">
    <property type="entry name" value="CHOLINE DEHYDROGENASE, MITOCHONDRIAL"/>
    <property type="match status" value="1"/>
</dbReference>
<evidence type="ECO:0000259" key="7">
    <source>
        <dbReference type="PROSITE" id="PS00623"/>
    </source>
</evidence>
<proteinExistence type="inferred from homology"/>
<comment type="cofactor">
    <cofactor evidence="1 5">
        <name>FAD</name>
        <dbReference type="ChEBI" id="CHEBI:57692"/>
    </cofactor>
</comment>
<comment type="similarity">
    <text evidence="2 6">Belongs to the GMC oxidoreductase family.</text>
</comment>
<dbReference type="GO" id="GO:0050660">
    <property type="term" value="F:flavin adenine dinucleotide binding"/>
    <property type="evidence" value="ECO:0007669"/>
    <property type="project" value="InterPro"/>
</dbReference>
<evidence type="ECO:0000256" key="1">
    <source>
        <dbReference type="ARBA" id="ARBA00001974"/>
    </source>
</evidence>
<keyword evidence="3 6" id="KW-0285">Flavoprotein</keyword>
<evidence type="ECO:0000256" key="6">
    <source>
        <dbReference type="RuleBase" id="RU003968"/>
    </source>
</evidence>
<feature type="domain" description="Glucose-methanol-choline oxidoreductase N-terminal" evidence="7">
    <location>
        <begin position="83"/>
        <end position="106"/>
    </location>
</feature>
<gene>
    <name evidence="9" type="ORF">NVS89_15440</name>
</gene>
<dbReference type="InterPro" id="IPR012132">
    <property type="entry name" value="GMC_OxRdtase"/>
</dbReference>
<evidence type="ECO:0000256" key="4">
    <source>
        <dbReference type="ARBA" id="ARBA00022827"/>
    </source>
</evidence>
<dbReference type="EMBL" id="JANTHZ010000007">
    <property type="protein sequence ID" value="MCS0496495.1"/>
    <property type="molecule type" value="Genomic_DNA"/>
</dbReference>
<dbReference type="Pfam" id="PF05199">
    <property type="entry name" value="GMC_oxred_C"/>
    <property type="match status" value="1"/>
</dbReference>
<keyword evidence="4 5" id="KW-0274">FAD</keyword>
<sequence>MRQKEYDFIVVGSGSAGSVVANRLSADEGNRVLVVEAGGRDRNYWLRLPVGYFRTIYDPRFSRVFDTEPSEGSGGRNVVWPRGRIVGGSSSINGLIFIRGQKDDFDDWQQLGAVGWSYQDVLPHFRHLESFPNGEDRFHGRDGELTVSELRNENEACALWLEAAQQYGLPYNPDFNGATTYGVGSYQLSIGSRWRASGATTFLHPALKRPNIDLMTGAHVTRVLIENGRAVGIEYLAGGERRTIRAAREVILSAGAIQSPQLLQLSGIGPAEHLRSLGIAVAVDAPEVGENLQDHYQMRLIVRMNRKLSLNDDVRNPFKLAQMGAEWLFAGKGPLTVGAGQVGGAACTSYAMNGRPDVQFNVMPLSVDKPGTPLHAYSGFTSSVWQCHPESRGFVRITGDDPLAAPRIAPRYFEREIDRKTIVEGVKMLREINEQPAFRPLWDEEVVPGSAVAGDEALWDAIRHMGGTVFHAVGTCRMGADSGSVVDPRLKVRGVEGLRVIDASVMPKITSANTNAATLMIGEKGASIVLDDLRGQERQVLEAEAL</sequence>
<protein>
    <submittedName>
        <fullName evidence="9">GMC family oxidoreductase N-terminal domain-containing protein</fullName>
    </submittedName>
</protein>
<dbReference type="PROSITE" id="PS00623">
    <property type="entry name" value="GMC_OXRED_1"/>
    <property type="match status" value="1"/>
</dbReference>
<dbReference type="SUPFAM" id="SSF51905">
    <property type="entry name" value="FAD/NAD(P)-binding domain"/>
    <property type="match status" value="1"/>
</dbReference>
<feature type="binding site" evidence="5">
    <location>
        <position position="220"/>
    </location>
    <ligand>
        <name>FAD</name>
        <dbReference type="ChEBI" id="CHEBI:57692"/>
    </ligand>
</feature>
<dbReference type="Gene3D" id="3.30.560.10">
    <property type="entry name" value="Glucose Oxidase, domain 3"/>
    <property type="match status" value="1"/>
</dbReference>
<dbReference type="InterPro" id="IPR007867">
    <property type="entry name" value="GMC_OxRtase_C"/>
</dbReference>
<dbReference type="Pfam" id="PF00732">
    <property type="entry name" value="GMC_oxred_N"/>
    <property type="match status" value="1"/>
</dbReference>
<evidence type="ECO:0000313" key="10">
    <source>
        <dbReference type="Proteomes" id="UP001151088"/>
    </source>
</evidence>
<evidence type="ECO:0000313" key="9">
    <source>
        <dbReference type="EMBL" id="MCS0496495.1"/>
    </source>
</evidence>
<dbReference type="RefSeq" id="WP_258733659.1">
    <property type="nucleotide sequence ID" value="NZ_JANTHZ010000007.1"/>
</dbReference>
<dbReference type="InterPro" id="IPR036188">
    <property type="entry name" value="FAD/NAD-bd_sf"/>
</dbReference>
<evidence type="ECO:0000256" key="5">
    <source>
        <dbReference type="PIRSR" id="PIRSR000137-2"/>
    </source>
</evidence>
<feature type="domain" description="Glucose-methanol-choline oxidoreductase N-terminal" evidence="8">
    <location>
        <begin position="255"/>
        <end position="269"/>
    </location>
</feature>
<dbReference type="PROSITE" id="PS00624">
    <property type="entry name" value="GMC_OXRED_2"/>
    <property type="match status" value="1"/>
</dbReference>
<evidence type="ECO:0000256" key="3">
    <source>
        <dbReference type="ARBA" id="ARBA00022630"/>
    </source>
</evidence>
<dbReference type="PIRSF" id="PIRSF000137">
    <property type="entry name" value="Alcohol_oxidase"/>
    <property type="match status" value="1"/>
</dbReference>
<dbReference type="AlphaFoldDB" id="A0A9X2PEL8"/>
<comment type="caution">
    <text evidence="9">The sequence shown here is derived from an EMBL/GenBank/DDBJ whole genome shotgun (WGS) entry which is preliminary data.</text>
</comment>
<keyword evidence="10" id="KW-1185">Reference proteome</keyword>
<accession>A0A9X2PEL8</accession>
<dbReference type="Proteomes" id="UP001151088">
    <property type="component" value="Unassembled WGS sequence"/>
</dbReference>
<reference evidence="9" key="1">
    <citation type="submission" date="2022-08" db="EMBL/GenBank/DDBJ databases">
        <authorList>
            <person name="Li F."/>
        </authorList>
    </citation>
    <scope>NUCLEOTIDE SEQUENCE</scope>
    <source>
        <strain evidence="9">MQZ15Z-1</strain>
    </source>
</reference>
<organism evidence="9 10">
    <name type="scientific">Ancylobacter mangrovi</name>
    <dbReference type="NCBI Taxonomy" id="2972472"/>
    <lineage>
        <taxon>Bacteria</taxon>
        <taxon>Pseudomonadati</taxon>
        <taxon>Pseudomonadota</taxon>
        <taxon>Alphaproteobacteria</taxon>
        <taxon>Hyphomicrobiales</taxon>
        <taxon>Xanthobacteraceae</taxon>
        <taxon>Ancylobacter</taxon>
    </lineage>
</organism>
<evidence type="ECO:0000256" key="2">
    <source>
        <dbReference type="ARBA" id="ARBA00010790"/>
    </source>
</evidence>
<dbReference type="InterPro" id="IPR000172">
    <property type="entry name" value="GMC_OxRdtase_N"/>
</dbReference>
<dbReference type="GO" id="GO:0016614">
    <property type="term" value="F:oxidoreductase activity, acting on CH-OH group of donors"/>
    <property type="evidence" value="ECO:0007669"/>
    <property type="project" value="InterPro"/>
</dbReference>
<dbReference type="PANTHER" id="PTHR11552">
    <property type="entry name" value="GLUCOSE-METHANOL-CHOLINE GMC OXIDOREDUCTASE"/>
    <property type="match status" value="1"/>
</dbReference>
<evidence type="ECO:0000259" key="8">
    <source>
        <dbReference type="PROSITE" id="PS00624"/>
    </source>
</evidence>
<name>A0A9X2PEL8_9HYPH</name>